<protein>
    <recommendedName>
        <fullName evidence="3 9">3-deoxy-D-manno-octulosonic acid transferase</fullName>
        <shortName evidence="9">Kdo transferase</shortName>
        <ecNumber evidence="2 9">2.4.99.12</ecNumber>
    </recommendedName>
    <alternativeName>
        <fullName evidence="5 9">Lipid IV(A) 3-deoxy-D-manno-octulosonic acid transferase</fullName>
    </alternativeName>
</protein>
<evidence type="ECO:0000256" key="4">
    <source>
        <dbReference type="ARBA" id="ARBA00022679"/>
    </source>
</evidence>
<feature type="site" description="Transition state stabilizer" evidence="8">
    <location>
        <position position="132"/>
    </location>
</feature>
<comment type="function">
    <text evidence="9">Involved in lipopolysaccharide (LPS) biosynthesis. Catalyzes the transfer of 3-deoxy-D-manno-octulosonate (Kdo) residue(s) from CMP-Kdo to lipid IV(A), the tetraacyldisaccharide-1,4'-bisphosphate precursor of lipid A.</text>
</comment>
<evidence type="ECO:0000256" key="3">
    <source>
        <dbReference type="ARBA" id="ARBA00019077"/>
    </source>
</evidence>
<reference evidence="12" key="1">
    <citation type="journal article" date="2013" name="Stand. Genomic Sci.">
        <title>Complete genome sequence of Desulfocapsa sulfexigens, a marine deltaproteobacterium specialized in disproportionating inorganic sulfur compounds.</title>
        <authorList>
            <person name="Finster K.W."/>
            <person name="Kjeldsen K.U."/>
            <person name="Kube M."/>
            <person name="Reinhardt R."/>
            <person name="Mussmann M."/>
            <person name="Amann R."/>
            <person name="Schreiber L."/>
        </authorList>
    </citation>
    <scope>NUCLEOTIDE SEQUENCE [LARGE SCALE GENOMIC DNA]</scope>
    <source>
        <strain evidence="12">DSM 10523 / SB164P1</strain>
    </source>
</reference>
<keyword evidence="9" id="KW-0448">Lipopolysaccharide biosynthesis</keyword>
<gene>
    <name evidence="11" type="ordered locus">UWK_02373</name>
</gene>
<comment type="pathway">
    <text evidence="1 9">Bacterial outer membrane biogenesis; LPS core biosynthesis.</text>
</comment>
<dbReference type="HOGENOM" id="CLU_036146_2_0_7"/>
<dbReference type="InterPro" id="IPR007507">
    <property type="entry name" value="Glycos_transf_N"/>
</dbReference>
<keyword evidence="9" id="KW-1003">Cell membrane</keyword>
<evidence type="ECO:0000256" key="8">
    <source>
        <dbReference type="PIRSR" id="PIRSR639901-2"/>
    </source>
</evidence>
<organism evidence="11 12">
    <name type="scientific">Desulfocapsa sulfexigens (strain DSM 10523 / SB164P1)</name>
    <dbReference type="NCBI Taxonomy" id="1167006"/>
    <lineage>
        <taxon>Bacteria</taxon>
        <taxon>Pseudomonadati</taxon>
        <taxon>Thermodesulfobacteriota</taxon>
        <taxon>Desulfobulbia</taxon>
        <taxon>Desulfobulbales</taxon>
        <taxon>Desulfocapsaceae</taxon>
        <taxon>Desulfocapsa</taxon>
    </lineage>
</organism>
<evidence type="ECO:0000259" key="10">
    <source>
        <dbReference type="Pfam" id="PF04413"/>
    </source>
</evidence>
<evidence type="ECO:0000256" key="9">
    <source>
        <dbReference type="RuleBase" id="RU365103"/>
    </source>
</evidence>
<proteinExistence type="inferred from homology"/>
<feature type="site" description="Transition state stabilizer" evidence="8">
    <location>
        <position position="207"/>
    </location>
</feature>
<comment type="subcellular location">
    <subcellularLocation>
        <location evidence="9">Cell membrane</location>
    </subcellularLocation>
</comment>
<dbReference type="EC" id="2.4.99.12" evidence="2 9"/>
<dbReference type="RefSeq" id="WP_015404601.1">
    <property type="nucleotide sequence ID" value="NC_020304.1"/>
</dbReference>
<dbReference type="STRING" id="1167006.UWK_02373"/>
<keyword evidence="12" id="KW-1185">Reference proteome</keyword>
<dbReference type="AlphaFoldDB" id="M1P625"/>
<dbReference type="GO" id="GO:0005886">
    <property type="term" value="C:plasma membrane"/>
    <property type="evidence" value="ECO:0007669"/>
    <property type="project" value="UniProtKB-SubCell"/>
</dbReference>
<dbReference type="OrthoDB" id="9789797at2"/>
<comment type="similarity">
    <text evidence="9">Belongs to the glycosyltransferase group 1 family.</text>
</comment>
<dbReference type="InterPro" id="IPR039901">
    <property type="entry name" value="Kdotransferase"/>
</dbReference>
<comment type="catalytic activity">
    <reaction evidence="6 9">
        <text>lipid IVA (E. coli) + CMP-3-deoxy-beta-D-manno-octulosonate = alpha-Kdo-(2-&gt;6)-lipid IVA (E. coli) + CMP + H(+)</text>
        <dbReference type="Rhea" id="RHEA:28066"/>
        <dbReference type="ChEBI" id="CHEBI:15378"/>
        <dbReference type="ChEBI" id="CHEBI:58603"/>
        <dbReference type="ChEBI" id="CHEBI:60364"/>
        <dbReference type="ChEBI" id="CHEBI:60377"/>
        <dbReference type="ChEBI" id="CHEBI:85987"/>
        <dbReference type="EC" id="2.4.99.12"/>
    </reaction>
</comment>
<keyword evidence="9" id="KW-0472">Membrane</keyword>
<evidence type="ECO:0000256" key="7">
    <source>
        <dbReference type="PIRSR" id="PIRSR639901-1"/>
    </source>
</evidence>
<feature type="domain" description="3-deoxy-D-manno-octulosonic-acid transferase N-terminal" evidence="10">
    <location>
        <begin position="47"/>
        <end position="210"/>
    </location>
</feature>
<evidence type="ECO:0000256" key="6">
    <source>
        <dbReference type="ARBA" id="ARBA00049183"/>
    </source>
</evidence>
<dbReference type="GO" id="GO:0009244">
    <property type="term" value="P:lipopolysaccharide core region biosynthetic process"/>
    <property type="evidence" value="ECO:0007669"/>
    <property type="project" value="UniProtKB-UniRule"/>
</dbReference>
<accession>M1P625</accession>
<dbReference type="eggNOG" id="COG1519">
    <property type="taxonomic scope" value="Bacteria"/>
</dbReference>
<feature type="active site" description="Proton acceptor" evidence="7">
    <location>
        <position position="59"/>
    </location>
</feature>
<dbReference type="KEGG" id="dsf:UWK_02373"/>
<dbReference type="Gene3D" id="3.40.50.2000">
    <property type="entry name" value="Glycogen Phosphorylase B"/>
    <property type="match status" value="1"/>
</dbReference>
<keyword evidence="4 9" id="KW-0808">Transferase</keyword>
<dbReference type="Proteomes" id="UP000011721">
    <property type="component" value="Chromosome"/>
</dbReference>
<dbReference type="Pfam" id="PF04413">
    <property type="entry name" value="Glycos_transf_N"/>
    <property type="match status" value="1"/>
</dbReference>
<evidence type="ECO:0000256" key="5">
    <source>
        <dbReference type="ARBA" id="ARBA00031445"/>
    </source>
</evidence>
<dbReference type="EMBL" id="CP003985">
    <property type="protein sequence ID" value="AGF78913.1"/>
    <property type="molecule type" value="Genomic_DNA"/>
</dbReference>
<dbReference type="SUPFAM" id="SSF53756">
    <property type="entry name" value="UDP-Glycosyltransferase/glycogen phosphorylase"/>
    <property type="match status" value="1"/>
</dbReference>
<dbReference type="GO" id="GO:0043842">
    <property type="term" value="F:Kdo transferase activity"/>
    <property type="evidence" value="ECO:0007669"/>
    <property type="project" value="UniProtKB-EC"/>
</dbReference>
<dbReference type="Gene3D" id="3.40.50.11720">
    <property type="entry name" value="3-Deoxy-D-manno-octulosonic-acid transferase, N-terminal domain"/>
    <property type="match status" value="1"/>
</dbReference>
<sequence>MKESFFLKTLFFFYQLLWVCATPFLLRSPRLKEGAEERTLKKVNFSKVDIWMHAASVGEAYIARQLLKNFEDDLKLKILITTNTSQGKNILEKDLAAEQRHAVSIAYMVFDNPTLVKKAIRIADPKLLVLIELEIWPALMAEIKRQKKKMIIVNGRMTEKSYKGYKKTAFLWKRLAPDIILANSEENKKRLQDLFQQKRSYYVSNIKFDQIKTCTISKKAVTKDRTLILASIRKEEESEVFYLITELLKRFPDLHIDLFPRHLARVSNWKTLLTESHISCALKSASSLNAVASVLIWDIFGELLNAYQRADAAFIGGSLAPLGGQNFIEAFMNGVTPVTGPSISNFLWAGNEVFESGLVKKGSNKEEVLKLLEETLRNPEDKATIQQKANKYIQLKQGGSRKTCRHIVDLLQHSDVN</sequence>
<evidence type="ECO:0000256" key="2">
    <source>
        <dbReference type="ARBA" id="ARBA00012621"/>
    </source>
</evidence>
<dbReference type="InterPro" id="IPR038107">
    <property type="entry name" value="Glycos_transf_N_sf"/>
</dbReference>
<name>M1P625_DESSD</name>
<evidence type="ECO:0000313" key="12">
    <source>
        <dbReference type="Proteomes" id="UP000011721"/>
    </source>
</evidence>
<dbReference type="PANTHER" id="PTHR42755:SF1">
    <property type="entry name" value="3-DEOXY-D-MANNO-OCTULOSONIC ACID TRANSFERASE, MITOCHONDRIAL-RELATED"/>
    <property type="match status" value="1"/>
</dbReference>
<dbReference type="UniPathway" id="UPA00958"/>
<dbReference type="PANTHER" id="PTHR42755">
    <property type="entry name" value="3-DEOXY-MANNO-OCTULOSONATE CYTIDYLYLTRANSFERASE"/>
    <property type="match status" value="1"/>
</dbReference>
<evidence type="ECO:0000313" key="11">
    <source>
        <dbReference type="EMBL" id="AGF78913.1"/>
    </source>
</evidence>
<evidence type="ECO:0000256" key="1">
    <source>
        <dbReference type="ARBA" id="ARBA00004713"/>
    </source>
</evidence>
<dbReference type="GO" id="GO:0009245">
    <property type="term" value="P:lipid A biosynthetic process"/>
    <property type="evidence" value="ECO:0007669"/>
    <property type="project" value="TreeGrafter"/>
</dbReference>